<evidence type="ECO:0000313" key="3">
    <source>
        <dbReference type="Proteomes" id="UP001419268"/>
    </source>
</evidence>
<proteinExistence type="predicted"/>
<feature type="compositionally biased region" description="Polar residues" evidence="1">
    <location>
        <begin position="1"/>
        <end position="14"/>
    </location>
</feature>
<name>A0AAP0EXE9_9MAGN</name>
<keyword evidence="3" id="KW-1185">Reference proteome</keyword>
<dbReference type="EMBL" id="JBBNAG010000010">
    <property type="protein sequence ID" value="KAK9101470.1"/>
    <property type="molecule type" value="Genomic_DNA"/>
</dbReference>
<organism evidence="2 3">
    <name type="scientific">Stephania cephalantha</name>
    <dbReference type="NCBI Taxonomy" id="152367"/>
    <lineage>
        <taxon>Eukaryota</taxon>
        <taxon>Viridiplantae</taxon>
        <taxon>Streptophyta</taxon>
        <taxon>Embryophyta</taxon>
        <taxon>Tracheophyta</taxon>
        <taxon>Spermatophyta</taxon>
        <taxon>Magnoliopsida</taxon>
        <taxon>Ranunculales</taxon>
        <taxon>Menispermaceae</taxon>
        <taxon>Menispermoideae</taxon>
        <taxon>Cissampelideae</taxon>
        <taxon>Stephania</taxon>
    </lineage>
</organism>
<evidence type="ECO:0000256" key="1">
    <source>
        <dbReference type="SAM" id="MobiDB-lite"/>
    </source>
</evidence>
<evidence type="ECO:0000313" key="2">
    <source>
        <dbReference type="EMBL" id="KAK9101470.1"/>
    </source>
</evidence>
<feature type="compositionally biased region" description="Basic and acidic residues" evidence="1">
    <location>
        <begin position="34"/>
        <end position="53"/>
    </location>
</feature>
<feature type="region of interest" description="Disordered" evidence="1">
    <location>
        <begin position="1"/>
        <end position="53"/>
    </location>
</feature>
<gene>
    <name evidence="2" type="ORF">Scep_024900</name>
</gene>
<accession>A0AAP0EXE9</accession>
<dbReference type="AlphaFoldDB" id="A0AAP0EXE9"/>
<reference evidence="2 3" key="1">
    <citation type="submission" date="2024-01" db="EMBL/GenBank/DDBJ databases">
        <title>Genome assemblies of Stephania.</title>
        <authorList>
            <person name="Yang L."/>
        </authorList>
    </citation>
    <scope>NUCLEOTIDE SEQUENCE [LARGE SCALE GENOMIC DNA]</scope>
    <source>
        <strain evidence="2">JXDWG</strain>
        <tissue evidence="2">Leaf</tissue>
    </source>
</reference>
<sequence>MLKESQVAQSNHSNGAPKPKKNASSSTPASLVHHPTEEPRRVHQQDEDYHCFP</sequence>
<dbReference type="Proteomes" id="UP001419268">
    <property type="component" value="Unassembled WGS sequence"/>
</dbReference>
<comment type="caution">
    <text evidence="2">The sequence shown here is derived from an EMBL/GenBank/DDBJ whole genome shotgun (WGS) entry which is preliminary data.</text>
</comment>
<protein>
    <submittedName>
        <fullName evidence="2">Uncharacterized protein</fullName>
    </submittedName>
</protein>